<dbReference type="GO" id="GO:0015074">
    <property type="term" value="P:DNA integration"/>
    <property type="evidence" value="ECO:0007669"/>
    <property type="project" value="InterPro"/>
</dbReference>
<dbReference type="OrthoDB" id="2273864at2759"/>
<dbReference type="EMBL" id="AVOT02010192">
    <property type="protein sequence ID" value="MBW0489652.1"/>
    <property type="molecule type" value="Genomic_DNA"/>
</dbReference>
<dbReference type="SUPFAM" id="SSF53098">
    <property type="entry name" value="Ribonuclease H-like"/>
    <property type="match status" value="1"/>
</dbReference>
<sequence>MKDGKKYGLLQCIEKPKHPWETINMDWVTGLVPGEKESFNSLLVIVERYSKSVIFLPCHKEDTAVVTALLFWNSIIATCGVPKIIISERDPKLTS</sequence>
<dbReference type="PANTHER" id="PTHR35046:SF26">
    <property type="entry name" value="RNA-DIRECTED DNA POLYMERASE"/>
    <property type="match status" value="1"/>
</dbReference>
<dbReference type="InterPro" id="IPR012337">
    <property type="entry name" value="RNaseH-like_sf"/>
</dbReference>
<reference evidence="3" key="1">
    <citation type="submission" date="2021-03" db="EMBL/GenBank/DDBJ databases">
        <title>Draft genome sequence of rust myrtle Austropuccinia psidii MF-1, a brazilian biotype.</title>
        <authorList>
            <person name="Quecine M.C."/>
            <person name="Pachon D.M.R."/>
            <person name="Bonatelli M.L."/>
            <person name="Correr F.H."/>
            <person name="Franceschini L.M."/>
            <person name="Leite T.F."/>
            <person name="Margarido G.R.A."/>
            <person name="Almeida C.A."/>
            <person name="Ferrarezi J.A."/>
            <person name="Labate C.A."/>
        </authorList>
    </citation>
    <scope>NUCLEOTIDE SEQUENCE</scope>
    <source>
        <strain evidence="3">MF-1</strain>
    </source>
</reference>
<dbReference type="GO" id="GO:0005634">
    <property type="term" value="C:nucleus"/>
    <property type="evidence" value="ECO:0007669"/>
    <property type="project" value="UniProtKB-ARBA"/>
</dbReference>
<evidence type="ECO:0000313" key="4">
    <source>
        <dbReference type="Proteomes" id="UP000765509"/>
    </source>
</evidence>
<evidence type="ECO:0000313" key="3">
    <source>
        <dbReference type="EMBL" id="MBW0489652.1"/>
    </source>
</evidence>
<evidence type="ECO:0000259" key="2">
    <source>
        <dbReference type="PROSITE" id="PS50994"/>
    </source>
</evidence>
<dbReference type="InterPro" id="IPR036397">
    <property type="entry name" value="RNaseH_sf"/>
</dbReference>
<feature type="domain" description="Integrase catalytic" evidence="2">
    <location>
        <begin position="15"/>
        <end position="95"/>
    </location>
</feature>
<proteinExistence type="predicted"/>
<dbReference type="Gene3D" id="3.30.420.10">
    <property type="entry name" value="Ribonuclease H-like superfamily/Ribonuclease H"/>
    <property type="match status" value="1"/>
</dbReference>
<evidence type="ECO:0000256" key="1">
    <source>
        <dbReference type="ARBA" id="ARBA00022884"/>
    </source>
</evidence>
<dbReference type="PROSITE" id="PS50994">
    <property type="entry name" value="INTEGRASE"/>
    <property type="match status" value="1"/>
</dbReference>
<accession>A0A9Q3CTN5</accession>
<dbReference type="PANTHER" id="PTHR35046">
    <property type="entry name" value="ZINC KNUCKLE (CCHC-TYPE) FAMILY PROTEIN"/>
    <property type="match status" value="1"/>
</dbReference>
<protein>
    <recommendedName>
        <fullName evidence="2">Integrase catalytic domain-containing protein</fullName>
    </recommendedName>
</protein>
<organism evidence="3 4">
    <name type="scientific">Austropuccinia psidii MF-1</name>
    <dbReference type="NCBI Taxonomy" id="1389203"/>
    <lineage>
        <taxon>Eukaryota</taxon>
        <taxon>Fungi</taxon>
        <taxon>Dikarya</taxon>
        <taxon>Basidiomycota</taxon>
        <taxon>Pucciniomycotina</taxon>
        <taxon>Pucciniomycetes</taxon>
        <taxon>Pucciniales</taxon>
        <taxon>Sphaerophragmiaceae</taxon>
        <taxon>Austropuccinia</taxon>
    </lineage>
</organism>
<comment type="caution">
    <text evidence="3">The sequence shown here is derived from an EMBL/GenBank/DDBJ whole genome shotgun (WGS) entry which is preliminary data.</text>
</comment>
<dbReference type="AlphaFoldDB" id="A0A9Q3CTN5"/>
<dbReference type="Proteomes" id="UP000765509">
    <property type="component" value="Unassembled WGS sequence"/>
</dbReference>
<keyword evidence="4" id="KW-1185">Reference proteome</keyword>
<dbReference type="GO" id="GO:0003723">
    <property type="term" value="F:RNA binding"/>
    <property type="evidence" value="ECO:0007669"/>
    <property type="project" value="UniProtKB-KW"/>
</dbReference>
<name>A0A9Q3CTN5_9BASI</name>
<keyword evidence="1" id="KW-0694">RNA-binding</keyword>
<dbReference type="InterPro" id="IPR001584">
    <property type="entry name" value="Integrase_cat-core"/>
</dbReference>
<gene>
    <name evidence="3" type="ORF">O181_029367</name>
</gene>